<keyword evidence="3" id="KW-0813">Transport</keyword>
<dbReference type="Gene3D" id="1.50.40.10">
    <property type="entry name" value="Mitochondrial carrier domain"/>
    <property type="match status" value="1"/>
</dbReference>
<feature type="repeat" description="Solcar" evidence="14">
    <location>
        <begin position="399"/>
        <end position="486"/>
    </location>
</feature>
<evidence type="ECO:0000256" key="9">
    <source>
        <dbReference type="ARBA" id="ARBA00023128"/>
    </source>
</evidence>
<evidence type="ECO:0000256" key="8">
    <source>
        <dbReference type="ARBA" id="ARBA00022989"/>
    </source>
</evidence>
<dbReference type="InterPro" id="IPR018108">
    <property type="entry name" value="MCP_transmembrane"/>
</dbReference>
<keyword evidence="5" id="KW-0677">Repeat</keyword>
<feature type="transmembrane region" description="Helical" evidence="16">
    <location>
        <begin position="402"/>
        <end position="422"/>
    </location>
</feature>
<dbReference type="OrthoDB" id="2161at2759"/>
<dbReference type="Proteomes" id="UP000094236">
    <property type="component" value="Unassembled WGS sequence"/>
</dbReference>
<evidence type="ECO:0000256" key="4">
    <source>
        <dbReference type="ARBA" id="ARBA00022692"/>
    </source>
</evidence>
<dbReference type="AlphaFoldDB" id="A0A1E4TRK7"/>
<evidence type="ECO:0000256" key="11">
    <source>
        <dbReference type="ARBA" id="ARBA00059916"/>
    </source>
</evidence>
<evidence type="ECO:0000256" key="6">
    <source>
        <dbReference type="ARBA" id="ARBA00022792"/>
    </source>
</evidence>
<comment type="function">
    <text evidence="11">Calcium-dependent mitochondrial aspartate and glutamate carrier. Transport of glutamate in mitochondria is required for mitochondrial transamination reactions and ornithine synthesis. Plays also a role in malate-aspartate NADH shuttle, which is critical for growth on acetate and fatty acids.</text>
</comment>
<dbReference type="GO" id="GO:0015183">
    <property type="term" value="F:L-aspartate transmembrane transporter activity"/>
    <property type="evidence" value="ECO:0007669"/>
    <property type="project" value="TreeGrafter"/>
</dbReference>
<feature type="repeat" description="Solcar" evidence="14">
    <location>
        <begin position="608"/>
        <end position="696"/>
    </location>
</feature>
<dbReference type="GO" id="GO:0043490">
    <property type="term" value="P:malate-aspartate shuttle"/>
    <property type="evidence" value="ECO:0007669"/>
    <property type="project" value="TreeGrafter"/>
</dbReference>
<comment type="similarity">
    <text evidence="2">Belongs to the mitochondrial carrier (TC 2.A.29) family.</text>
</comment>
<dbReference type="GO" id="GO:0005743">
    <property type="term" value="C:mitochondrial inner membrane"/>
    <property type="evidence" value="ECO:0007669"/>
    <property type="project" value="UniProtKB-SubCell"/>
</dbReference>
<evidence type="ECO:0000256" key="2">
    <source>
        <dbReference type="ARBA" id="ARBA00006375"/>
    </source>
</evidence>
<dbReference type="PANTHER" id="PTHR45678:SF9">
    <property type="entry name" value="CALCIUM-BINDING MITOCHONDRIAL CARRIER PROTEIN ARALAR1"/>
    <property type="match status" value="1"/>
</dbReference>
<keyword evidence="6" id="KW-0999">Mitochondrion inner membrane</keyword>
<keyword evidence="4 14" id="KW-0812">Transmembrane</keyword>
<accession>A0A1E4TRK7</accession>
<protein>
    <recommendedName>
        <fullName evidence="12">Mitochondrial aspartate-glutamate transporter AGC1</fullName>
    </recommendedName>
    <alternativeName>
        <fullName evidence="13">Aspartate-glutamate carrier 1</fullName>
    </alternativeName>
</protein>
<dbReference type="PRINTS" id="PR00926">
    <property type="entry name" value="MITOCARRIER"/>
</dbReference>
<feature type="repeat" description="Solcar" evidence="14">
    <location>
        <begin position="495"/>
        <end position="596"/>
    </location>
</feature>
<evidence type="ECO:0000256" key="1">
    <source>
        <dbReference type="ARBA" id="ARBA00004448"/>
    </source>
</evidence>
<dbReference type="PANTHER" id="PTHR45678">
    <property type="entry name" value="MITOCHONDRIAL 2-OXODICARBOXYLATE CARRIER 1-RELATED"/>
    <property type="match status" value="1"/>
</dbReference>
<dbReference type="InterPro" id="IPR051028">
    <property type="entry name" value="Mito_Solute_Carrier"/>
</dbReference>
<sequence length="817" mass="93905">MTDQFTKNNNSDGSSLTQNRPSLTSLTLNRNFLKNKSIQSNIKNVNSNILTQIYFENSTIDARAEERLLNFKNFQKLFANNDGSIGLLYLIADRDRKGFLNLEDWLVFTKSFLDYNNNNTANKLVSELENDNKLMFKLFKILENDYYKPKVSNENYIDRQRFIEILKKINLGSINDTKQVPEDEKDEKIEIVSGIEKFLEENKEYLINDKIDFKLFQKLFQNLPIIKFNIEFDKKIDSNQNNKIISLEFFKKSIVNVFDNKLPIQLLNNIDQLVGSNKTLNYNEAVIIINFLKNLPKFNYLLMSNVFSQNQTTKSDSISLDDFLNYINKNSTEKAQLKEVELYFYWNWLILKKNGVTEANKKSVNKSNIISLLSNTTDTNVETDKAVKTSNRNNLYPIFHSLYSFVLGSAAGAFGATIVYPIDLVKTRMQAQRHFNKVYNGYLDCFYKVLKGEGFRGMYSGIVPQWVGVAPEKAIKLTVNDIVRKLGTDKNSGTIPLYWEILAGCSAGATQVIFTNPLEITKIRLQVQGEALQKLKTSSDAVTATTATTAIRKLTAWNIVKSLGFKGLYKGSFACILRDVPFSAIYFPTYANLKKYLFGFNPNEPRKIQNWQLLVSGALAGMPAAFLTTPSDVIKTRLQVETKKGETKYLNVRHAFKTILKEEGFKAFFRGGIARVCRSSPQFGFTLASYEIFQKYLPFDAIYDVSKNLNTDRSNNITCLTPEKVENFSVQSPNKYNVANVLNYYYYFGDSNAINNTQALQFISKNRIQNKHNTEAFLNEKLRLNSQKFLNHCFEFSGNFRKFNYFDYMKNVRTDTI</sequence>
<keyword evidence="9" id="KW-0496">Mitochondrion</keyword>
<keyword evidence="18" id="KW-1185">Reference proteome</keyword>
<evidence type="ECO:0000256" key="5">
    <source>
        <dbReference type="ARBA" id="ARBA00022737"/>
    </source>
</evidence>
<evidence type="ECO:0000313" key="17">
    <source>
        <dbReference type="EMBL" id="ODV94395.1"/>
    </source>
</evidence>
<evidence type="ECO:0000256" key="13">
    <source>
        <dbReference type="ARBA" id="ARBA00082232"/>
    </source>
</evidence>
<dbReference type="InterPro" id="IPR002067">
    <property type="entry name" value="MCP"/>
</dbReference>
<evidence type="ECO:0000256" key="10">
    <source>
        <dbReference type="ARBA" id="ARBA00023136"/>
    </source>
</evidence>
<feature type="region of interest" description="Disordered" evidence="15">
    <location>
        <begin position="1"/>
        <end position="21"/>
    </location>
</feature>
<dbReference type="PROSITE" id="PS50920">
    <property type="entry name" value="SOLCAR"/>
    <property type="match status" value="3"/>
</dbReference>
<evidence type="ECO:0000256" key="16">
    <source>
        <dbReference type="SAM" id="Phobius"/>
    </source>
</evidence>
<evidence type="ECO:0000256" key="14">
    <source>
        <dbReference type="PROSITE-ProRule" id="PRU00282"/>
    </source>
</evidence>
<comment type="subcellular location">
    <subcellularLocation>
        <location evidence="1">Mitochondrion inner membrane</location>
        <topology evidence="1">Multi-pass membrane protein</topology>
    </subcellularLocation>
</comment>
<gene>
    <name evidence="17" type="ORF">PACTADRAFT_51238</name>
</gene>
<evidence type="ECO:0000256" key="15">
    <source>
        <dbReference type="SAM" id="MobiDB-lite"/>
    </source>
</evidence>
<evidence type="ECO:0000256" key="7">
    <source>
        <dbReference type="ARBA" id="ARBA00022837"/>
    </source>
</evidence>
<dbReference type="Pfam" id="PF00153">
    <property type="entry name" value="Mito_carr"/>
    <property type="match status" value="3"/>
</dbReference>
<dbReference type="STRING" id="669874.A0A1E4TRK7"/>
<evidence type="ECO:0000313" key="18">
    <source>
        <dbReference type="Proteomes" id="UP000094236"/>
    </source>
</evidence>
<reference evidence="18" key="1">
    <citation type="submission" date="2016-05" db="EMBL/GenBank/DDBJ databases">
        <title>Comparative genomics of biotechnologically important yeasts.</title>
        <authorList>
            <consortium name="DOE Joint Genome Institute"/>
            <person name="Riley R."/>
            <person name="Haridas S."/>
            <person name="Wolfe K.H."/>
            <person name="Lopes M.R."/>
            <person name="Hittinger C.T."/>
            <person name="Goker M."/>
            <person name="Salamov A."/>
            <person name="Wisecaver J."/>
            <person name="Long T.M."/>
            <person name="Aerts A.L."/>
            <person name="Barry K."/>
            <person name="Choi C."/>
            <person name="Clum A."/>
            <person name="Coughlan A.Y."/>
            <person name="Deshpande S."/>
            <person name="Douglass A.P."/>
            <person name="Hanson S.J."/>
            <person name="Klenk H.-P."/>
            <person name="Labutti K."/>
            <person name="Lapidus A."/>
            <person name="Lindquist E."/>
            <person name="Lipzen A."/>
            <person name="Meier-Kolthoff J.P."/>
            <person name="Ohm R.A."/>
            <person name="Otillar R.P."/>
            <person name="Pangilinan J."/>
            <person name="Peng Y."/>
            <person name="Rokas A."/>
            <person name="Rosa C.A."/>
            <person name="Scheuner C."/>
            <person name="Sibirny A.A."/>
            <person name="Slot J.C."/>
            <person name="Stielow J.B."/>
            <person name="Sun H."/>
            <person name="Kurtzman C.P."/>
            <person name="Blackwell M."/>
            <person name="Grigoriev I.V."/>
            <person name="Jeffries T.W."/>
        </authorList>
    </citation>
    <scope>NUCLEOTIDE SEQUENCE [LARGE SCALE GENOMIC DNA]</scope>
    <source>
        <strain evidence="18">NRRL Y-2460</strain>
    </source>
</reference>
<organism evidence="17 18">
    <name type="scientific">Pachysolen tannophilus NRRL Y-2460</name>
    <dbReference type="NCBI Taxonomy" id="669874"/>
    <lineage>
        <taxon>Eukaryota</taxon>
        <taxon>Fungi</taxon>
        <taxon>Dikarya</taxon>
        <taxon>Ascomycota</taxon>
        <taxon>Saccharomycotina</taxon>
        <taxon>Pichiomycetes</taxon>
        <taxon>Pachysolenaceae</taxon>
        <taxon>Pachysolen</taxon>
    </lineage>
</organism>
<keyword evidence="7" id="KW-0106">Calcium</keyword>
<keyword evidence="10 14" id="KW-0472">Membrane</keyword>
<dbReference type="FunFam" id="1.50.40.10:FF:000004">
    <property type="entry name" value="Calcium-binding mitochondrial carrier protein Aralar1"/>
    <property type="match status" value="1"/>
</dbReference>
<dbReference type="GO" id="GO:0005313">
    <property type="term" value="F:L-glutamate transmembrane transporter activity"/>
    <property type="evidence" value="ECO:0007669"/>
    <property type="project" value="TreeGrafter"/>
</dbReference>
<name>A0A1E4TRK7_PACTA</name>
<evidence type="ECO:0000256" key="3">
    <source>
        <dbReference type="ARBA" id="ARBA00022448"/>
    </source>
</evidence>
<dbReference type="SUPFAM" id="SSF103506">
    <property type="entry name" value="Mitochondrial carrier"/>
    <property type="match status" value="1"/>
</dbReference>
<proteinExistence type="inferred from homology"/>
<dbReference type="EMBL" id="KV454016">
    <property type="protein sequence ID" value="ODV94395.1"/>
    <property type="molecule type" value="Genomic_DNA"/>
</dbReference>
<dbReference type="InterPro" id="IPR023395">
    <property type="entry name" value="MCP_dom_sf"/>
</dbReference>
<evidence type="ECO:0000256" key="12">
    <source>
        <dbReference type="ARBA" id="ARBA00073787"/>
    </source>
</evidence>
<keyword evidence="8 16" id="KW-1133">Transmembrane helix</keyword>